<dbReference type="AlphaFoldDB" id="A0A167UN39"/>
<name>A0A167UN39_9AGAM</name>
<proteinExistence type="predicted"/>
<dbReference type="OrthoDB" id="2800937at2759"/>
<evidence type="ECO:0008006" key="3">
    <source>
        <dbReference type="Google" id="ProtNLM"/>
    </source>
</evidence>
<feature type="non-terminal residue" evidence="1">
    <location>
        <position position="1"/>
    </location>
</feature>
<reference evidence="1 2" key="1">
    <citation type="journal article" date="2016" name="Mol. Biol. Evol.">
        <title>Comparative Genomics of Early-Diverging Mushroom-Forming Fungi Provides Insights into the Origins of Lignocellulose Decay Capabilities.</title>
        <authorList>
            <person name="Nagy L.G."/>
            <person name="Riley R."/>
            <person name="Tritt A."/>
            <person name="Adam C."/>
            <person name="Daum C."/>
            <person name="Floudas D."/>
            <person name="Sun H."/>
            <person name="Yadav J.S."/>
            <person name="Pangilinan J."/>
            <person name="Larsson K.H."/>
            <person name="Matsuura K."/>
            <person name="Barry K."/>
            <person name="Labutti K."/>
            <person name="Kuo R."/>
            <person name="Ohm R.A."/>
            <person name="Bhattacharya S.S."/>
            <person name="Shirouzu T."/>
            <person name="Yoshinaga Y."/>
            <person name="Martin F.M."/>
            <person name="Grigoriev I.V."/>
            <person name="Hibbett D.S."/>
        </authorList>
    </citation>
    <scope>NUCLEOTIDE SEQUENCE [LARGE SCALE GENOMIC DNA]</scope>
    <source>
        <strain evidence="1 2">CBS 109695</strain>
    </source>
</reference>
<dbReference type="EMBL" id="KV417959">
    <property type="protein sequence ID" value="KZP04111.1"/>
    <property type="molecule type" value="Genomic_DNA"/>
</dbReference>
<accession>A0A167UN39</accession>
<protein>
    <recommendedName>
        <fullName evidence="3">Reverse transcriptase domain-containing protein</fullName>
    </recommendedName>
</protein>
<feature type="non-terminal residue" evidence="1">
    <location>
        <position position="65"/>
    </location>
</feature>
<organism evidence="1 2">
    <name type="scientific">Athelia psychrophila</name>
    <dbReference type="NCBI Taxonomy" id="1759441"/>
    <lineage>
        <taxon>Eukaryota</taxon>
        <taxon>Fungi</taxon>
        <taxon>Dikarya</taxon>
        <taxon>Basidiomycota</taxon>
        <taxon>Agaricomycotina</taxon>
        <taxon>Agaricomycetes</taxon>
        <taxon>Agaricomycetidae</taxon>
        <taxon>Atheliales</taxon>
        <taxon>Atheliaceae</taxon>
        <taxon>Athelia</taxon>
    </lineage>
</organism>
<dbReference type="STRING" id="436010.A0A167UN39"/>
<sequence>KYLGVHFDPRLTFKLHTQKSVMKAAWWTAQLWRIGKISGGMPPSRIKQLWNTVAVPAFTYAAEVW</sequence>
<evidence type="ECO:0000313" key="1">
    <source>
        <dbReference type="EMBL" id="KZP04111.1"/>
    </source>
</evidence>
<gene>
    <name evidence="1" type="ORF">FIBSPDRAFT_707445</name>
</gene>
<evidence type="ECO:0000313" key="2">
    <source>
        <dbReference type="Proteomes" id="UP000076532"/>
    </source>
</evidence>
<dbReference type="Proteomes" id="UP000076532">
    <property type="component" value="Unassembled WGS sequence"/>
</dbReference>
<keyword evidence="2" id="KW-1185">Reference proteome</keyword>